<evidence type="ECO:0000313" key="11">
    <source>
        <dbReference type="Proteomes" id="UP000008144"/>
    </source>
</evidence>
<name>H2XW68_CIOIN</name>
<reference evidence="10" key="2">
    <citation type="journal article" date="2008" name="Genome Biol.">
        <title>Improved genome assembly and evidence-based global gene model set for the chordate Ciona intestinalis: new insight into intron and operon populations.</title>
        <authorList>
            <person name="Satou Y."/>
            <person name="Mineta K."/>
            <person name="Ogasawara M."/>
            <person name="Sasakura Y."/>
            <person name="Shoguchi E."/>
            <person name="Ueno K."/>
            <person name="Yamada L."/>
            <person name="Matsumoto J."/>
            <person name="Wasserscheid J."/>
            <person name="Dewar K."/>
            <person name="Wiley G.B."/>
            <person name="Macmil S.L."/>
            <person name="Roe B.A."/>
            <person name="Zeller R.W."/>
            <person name="Hastings K.E."/>
            <person name="Lemaire P."/>
            <person name="Lindquist E."/>
            <person name="Endo T."/>
            <person name="Hotta K."/>
            <person name="Inaba K."/>
        </authorList>
    </citation>
    <scope>NUCLEOTIDE SEQUENCE [LARGE SCALE GENOMIC DNA]</scope>
    <source>
        <strain evidence="10">wild type</strain>
    </source>
</reference>
<dbReference type="InterPro" id="IPR043504">
    <property type="entry name" value="Peptidase_S1_PA_chymotrypsin"/>
</dbReference>
<reference evidence="11" key="1">
    <citation type="journal article" date="2002" name="Science">
        <title>The draft genome of Ciona intestinalis: insights into chordate and vertebrate origins.</title>
        <authorList>
            <person name="Dehal P."/>
            <person name="Satou Y."/>
            <person name="Campbell R.K."/>
            <person name="Chapman J."/>
            <person name="Degnan B."/>
            <person name="De Tomaso A."/>
            <person name="Davidson B."/>
            <person name="Di Gregorio A."/>
            <person name="Gelpke M."/>
            <person name="Goodstein D.M."/>
            <person name="Harafuji N."/>
            <person name="Hastings K.E."/>
            <person name="Ho I."/>
            <person name="Hotta K."/>
            <person name="Huang W."/>
            <person name="Kawashima T."/>
            <person name="Lemaire P."/>
            <person name="Martinez D."/>
            <person name="Meinertzhagen I.A."/>
            <person name="Necula S."/>
            <person name="Nonaka M."/>
            <person name="Putnam N."/>
            <person name="Rash S."/>
            <person name="Saiga H."/>
            <person name="Satake M."/>
            <person name="Terry A."/>
            <person name="Yamada L."/>
            <person name="Wang H.G."/>
            <person name="Awazu S."/>
            <person name="Azumi K."/>
            <person name="Boore J."/>
            <person name="Branno M."/>
            <person name="Chin-Bow S."/>
            <person name="DeSantis R."/>
            <person name="Doyle S."/>
            <person name="Francino P."/>
            <person name="Keys D.N."/>
            <person name="Haga S."/>
            <person name="Hayashi H."/>
            <person name="Hino K."/>
            <person name="Imai K.S."/>
            <person name="Inaba K."/>
            <person name="Kano S."/>
            <person name="Kobayashi K."/>
            <person name="Kobayashi M."/>
            <person name="Lee B.I."/>
            <person name="Makabe K.W."/>
            <person name="Manohar C."/>
            <person name="Matassi G."/>
            <person name="Medina M."/>
            <person name="Mochizuki Y."/>
            <person name="Mount S."/>
            <person name="Morishita T."/>
            <person name="Miura S."/>
            <person name="Nakayama A."/>
            <person name="Nishizaka S."/>
            <person name="Nomoto H."/>
            <person name="Ohta F."/>
            <person name="Oishi K."/>
            <person name="Rigoutsos I."/>
            <person name="Sano M."/>
            <person name="Sasaki A."/>
            <person name="Sasakura Y."/>
            <person name="Shoguchi E."/>
            <person name="Shin-i T."/>
            <person name="Spagnuolo A."/>
            <person name="Stainier D."/>
            <person name="Suzuki M.M."/>
            <person name="Tassy O."/>
            <person name="Takatori N."/>
            <person name="Tokuoka M."/>
            <person name="Yagi K."/>
            <person name="Yoshizaki F."/>
            <person name="Wada S."/>
            <person name="Zhang C."/>
            <person name="Hyatt P.D."/>
            <person name="Larimer F."/>
            <person name="Detter C."/>
            <person name="Doggett N."/>
            <person name="Glavina T."/>
            <person name="Hawkins T."/>
            <person name="Richardson P."/>
            <person name="Lucas S."/>
            <person name="Kohara Y."/>
            <person name="Levine M."/>
            <person name="Satoh N."/>
            <person name="Rokhsar D.S."/>
        </authorList>
    </citation>
    <scope>NUCLEOTIDE SEQUENCE [LARGE SCALE GENOMIC DNA]</scope>
</reference>
<evidence type="ECO:0000256" key="7">
    <source>
        <dbReference type="SAM" id="SignalP"/>
    </source>
</evidence>
<dbReference type="SUPFAM" id="SSF50494">
    <property type="entry name" value="Trypsin-like serine proteases"/>
    <property type="match status" value="1"/>
</dbReference>
<dbReference type="RefSeq" id="XP_002122383.1">
    <property type="nucleotide sequence ID" value="XM_002122347.5"/>
</dbReference>
<dbReference type="PANTHER" id="PTHR24256">
    <property type="entry name" value="TRYPTASE-RELATED"/>
    <property type="match status" value="1"/>
</dbReference>
<dbReference type="InterPro" id="IPR033116">
    <property type="entry name" value="TRYPSIN_SER"/>
</dbReference>
<dbReference type="Gene3D" id="2.40.10.10">
    <property type="entry name" value="Trypsin-like serine proteases"/>
    <property type="match status" value="1"/>
</dbReference>
<dbReference type="GO" id="GO:0005576">
    <property type="term" value="C:extracellular region"/>
    <property type="evidence" value="ECO:0007669"/>
    <property type="project" value="UniProtKB-SubCell"/>
</dbReference>
<dbReference type="OMA" id="CGATVIC"/>
<feature type="chain" id="PRO_5014093653" evidence="7">
    <location>
        <begin position="22"/>
        <end position="624"/>
    </location>
</feature>
<dbReference type="InterPro" id="IPR001314">
    <property type="entry name" value="Peptidase_S1A"/>
</dbReference>
<feature type="signal peptide" evidence="7">
    <location>
        <begin position="1"/>
        <end position="21"/>
    </location>
</feature>
<keyword evidence="11" id="KW-1185">Reference proteome</keyword>
<feature type="domain" description="Peptidase S1" evidence="8">
    <location>
        <begin position="356"/>
        <end position="620"/>
    </location>
</feature>
<dbReference type="InterPro" id="IPR001254">
    <property type="entry name" value="Trypsin_dom"/>
</dbReference>
<keyword evidence="6" id="KW-0720">Serine protease</keyword>
<dbReference type="GO" id="GO:0006508">
    <property type="term" value="P:proteolysis"/>
    <property type="evidence" value="ECO:0007669"/>
    <property type="project" value="UniProtKB-KW"/>
</dbReference>
<gene>
    <name evidence="10" type="primary">LOC100187546</name>
</gene>
<keyword evidence="6" id="KW-0378">Hydrolase</keyword>
<dbReference type="InParanoid" id="H2XW68"/>
<dbReference type="Ensembl" id="ENSCINT00000034946.1">
    <property type="protein sequence ID" value="ENSCINP00000033902.1"/>
    <property type="gene ID" value="ENSCING00000022054.1"/>
</dbReference>
<dbReference type="HOGENOM" id="CLU_438020_0_0_1"/>
<keyword evidence="7" id="KW-0732">Signal</keyword>
<evidence type="ECO:0000259" key="8">
    <source>
        <dbReference type="PROSITE" id="PS50240"/>
    </source>
</evidence>
<dbReference type="Pfam" id="PF00089">
    <property type="entry name" value="Trypsin"/>
    <property type="match status" value="1"/>
</dbReference>
<evidence type="ECO:0000313" key="10">
    <source>
        <dbReference type="Ensembl" id="ENSCINP00000033902.1"/>
    </source>
</evidence>
<dbReference type="CDD" id="cd00190">
    <property type="entry name" value="Tryp_SPc"/>
    <property type="match status" value="1"/>
</dbReference>
<accession>H2XW68</accession>
<feature type="disulfide bond" evidence="5">
    <location>
        <begin position="33"/>
        <end position="48"/>
    </location>
</feature>
<feature type="disulfide bond" evidence="5">
    <location>
        <begin position="112"/>
        <end position="138"/>
    </location>
</feature>
<dbReference type="InterPro" id="IPR017994">
    <property type="entry name" value="P_trefoil_chordata"/>
</dbReference>
<comment type="similarity">
    <text evidence="4">Belongs to the peptidase S1 family. CLIP subfamily.</text>
</comment>
<dbReference type="AlphaFoldDB" id="H2XW68"/>
<feature type="domain" description="P-type" evidence="9">
    <location>
        <begin position="22"/>
        <end position="64"/>
    </location>
</feature>
<dbReference type="PROSITE" id="PS51448">
    <property type="entry name" value="P_TREFOIL_2"/>
    <property type="match status" value="3"/>
</dbReference>
<organism evidence="10 11">
    <name type="scientific">Ciona intestinalis</name>
    <name type="common">Transparent sea squirt</name>
    <name type="synonym">Ascidia intestinalis</name>
    <dbReference type="NCBI Taxonomy" id="7719"/>
    <lineage>
        <taxon>Eukaryota</taxon>
        <taxon>Metazoa</taxon>
        <taxon>Chordata</taxon>
        <taxon>Tunicata</taxon>
        <taxon>Ascidiacea</taxon>
        <taxon>Phlebobranchia</taxon>
        <taxon>Cionidae</taxon>
        <taxon>Ciona</taxon>
    </lineage>
</organism>
<accession>A0A1W2W2E3</accession>
<dbReference type="PRINTS" id="PR00680">
    <property type="entry name" value="PTREFOIL"/>
</dbReference>
<dbReference type="PRINTS" id="PR00722">
    <property type="entry name" value="CHYMOTRYPSIN"/>
</dbReference>
<feature type="domain" description="P-type" evidence="9">
    <location>
        <begin position="110"/>
        <end position="154"/>
    </location>
</feature>
<comment type="subcellular location">
    <subcellularLocation>
        <location evidence="1">Secreted</location>
    </subcellularLocation>
</comment>
<dbReference type="InterPro" id="IPR044913">
    <property type="entry name" value="P_trefoil_dom_sf"/>
</dbReference>
<evidence type="ECO:0000256" key="4">
    <source>
        <dbReference type="ARBA" id="ARBA00024195"/>
    </source>
</evidence>
<dbReference type="SUPFAM" id="SSF57492">
    <property type="entry name" value="Trefoil"/>
    <property type="match status" value="1"/>
</dbReference>
<keyword evidence="2" id="KW-0964">Secreted</keyword>
<evidence type="ECO:0000256" key="2">
    <source>
        <dbReference type="ARBA" id="ARBA00022525"/>
    </source>
</evidence>
<sequence length="624" mass="68159">MRFSLIAAIAISVSVIEIVAGQVCVPSGPRPDCGYPGITPRQCINQGCCWDDSVDGVPWCFHRTISATIRPQNPADSEGSIGGSSRGIPAVIPQPFVKTNAAIQFTGCLFRCTSVSRAFRTSCGPINDERSCVNVGCCYDVNDPMTSRKCYHPAILTGSCPPTQCQIPSAVVRRCGFGLSETECMGRGCCFGTIENSGVCYHTETPPRPLSEIPATTTTTTAAATTTTTTLSFFDQLRQADADPSRFSLVDLLTRDVWQLQNIAQGRDPDAPTTTTTTTTPATTTTTTTIATTPRRVTVATTPTAPTTRRSCNWLGQCRTFVVPPRQCYPVDCGRPRFYPGSPVAASAAGSTVRKIVGGTRAYPFSHPWMAMLLKKEGRRTFLCGATVICDKWLVTAAHCLNKQSRSSRTPDLDAVFYTIHVARFMGWKQTHGTQVQEFKGRADIDYLEQHERFVPGVQRGVITYDIAIIKLRKRIMFNEYVQPACLPSIRARVGQVVWATGWGIDKGRGVDSKNLKQLGVRVLNESRCQEFVPEFVNPPGVLCAGGERDQDTCTGDSGGPLVGPRVVGRDRSGKLIQKWQLYGLTSIGSPSCNTLSYDRQPAVYTDIAFYKQWIDARTNRCCS</sequence>
<dbReference type="CDD" id="cd00111">
    <property type="entry name" value="Trefoil"/>
    <property type="match status" value="1"/>
</dbReference>
<evidence type="ECO:0000256" key="3">
    <source>
        <dbReference type="ARBA" id="ARBA00023157"/>
    </source>
</evidence>
<keyword evidence="3 5" id="KW-1015">Disulfide bond</keyword>
<dbReference type="Pfam" id="PF00088">
    <property type="entry name" value="Trefoil"/>
    <property type="match status" value="1"/>
</dbReference>
<proteinExistence type="inferred from homology"/>
<dbReference type="PROSITE" id="PS00135">
    <property type="entry name" value="TRYPSIN_SER"/>
    <property type="match status" value="1"/>
</dbReference>
<dbReference type="InterPro" id="IPR051487">
    <property type="entry name" value="Ser/Thr_Proteases_Immune/Dev"/>
</dbReference>
<dbReference type="Gene3D" id="4.10.110.10">
    <property type="entry name" value="Spasmolytic Protein, domain 1"/>
    <property type="match status" value="1"/>
</dbReference>
<reference evidence="10" key="4">
    <citation type="submission" date="2025-09" db="UniProtKB">
        <authorList>
            <consortium name="Ensembl"/>
        </authorList>
    </citation>
    <scope>IDENTIFICATION</scope>
</reference>
<dbReference type="SMART" id="SM00020">
    <property type="entry name" value="Tryp_SPc"/>
    <property type="match status" value="1"/>
</dbReference>
<dbReference type="OrthoDB" id="9981647at2759"/>
<feature type="disulfide bond" evidence="5">
    <location>
        <begin position="43"/>
        <end position="60"/>
    </location>
</feature>
<evidence type="ECO:0000256" key="5">
    <source>
        <dbReference type="PROSITE-ProRule" id="PRU00779"/>
    </source>
</evidence>
<dbReference type="EMBL" id="EAAA01000432">
    <property type="status" value="NOT_ANNOTATED_CDS"/>
    <property type="molecule type" value="Genomic_DNA"/>
</dbReference>
<dbReference type="PROSITE" id="PS00025">
    <property type="entry name" value="P_TREFOIL_1"/>
    <property type="match status" value="1"/>
</dbReference>
<dbReference type="InterPro" id="IPR017957">
    <property type="entry name" value="P_trefoil_CS"/>
</dbReference>
<evidence type="ECO:0000259" key="9">
    <source>
        <dbReference type="PROSITE" id="PS51448"/>
    </source>
</evidence>
<dbReference type="PROSITE" id="PS00134">
    <property type="entry name" value="TRYPSIN_HIS"/>
    <property type="match status" value="1"/>
</dbReference>
<dbReference type="InterPro" id="IPR000519">
    <property type="entry name" value="P_trefoil_dom"/>
</dbReference>
<protein>
    <submittedName>
        <fullName evidence="10">Transmembrane protease serine 9</fullName>
    </submittedName>
</protein>
<comment type="caution">
    <text evidence="5">Lacks conserved residue(s) required for the propagation of feature annotation.</text>
</comment>
<dbReference type="GeneTree" id="ENSGT00940000168485"/>
<dbReference type="GO" id="GO:0004252">
    <property type="term" value="F:serine-type endopeptidase activity"/>
    <property type="evidence" value="ECO:0007669"/>
    <property type="project" value="InterPro"/>
</dbReference>
<dbReference type="GeneID" id="100187546"/>
<keyword evidence="6" id="KW-0645">Protease</keyword>
<dbReference type="SMART" id="SM00018">
    <property type="entry name" value="PD"/>
    <property type="match status" value="3"/>
</dbReference>
<feature type="domain" description="P-type" evidence="9">
    <location>
        <begin position="163"/>
        <end position="204"/>
    </location>
</feature>
<evidence type="ECO:0000256" key="1">
    <source>
        <dbReference type="ARBA" id="ARBA00004613"/>
    </source>
</evidence>
<dbReference type="InterPro" id="IPR018114">
    <property type="entry name" value="TRYPSIN_HIS"/>
</dbReference>
<reference evidence="10" key="3">
    <citation type="submission" date="2025-08" db="UniProtKB">
        <authorList>
            <consortium name="Ensembl"/>
        </authorList>
    </citation>
    <scope>IDENTIFICATION</scope>
</reference>
<dbReference type="Proteomes" id="UP000008144">
    <property type="component" value="Chromosome 10"/>
</dbReference>
<dbReference type="InterPro" id="IPR009003">
    <property type="entry name" value="Peptidase_S1_PA"/>
</dbReference>
<dbReference type="PROSITE" id="PS50240">
    <property type="entry name" value="TRYPSIN_DOM"/>
    <property type="match status" value="1"/>
</dbReference>
<evidence type="ECO:0000256" key="6">
    <source>
        <dbReference type="RuleBase" id="RU363034"/>
    </source>
</evidence>
<dbReference type="KEGG" id="cin:100187546"/>